<name>G1WH63_9ACTN</name>
<evidence type="ECO:0000256" key="1">
    <source>
        <dbReference type="SAM" id="MobiDB-lite"/>
    </source>
</evidence>
<dbReference type="EMBL" id="ADLS01000009">
    <property type="protein sequence ID" value="EGX67082.1"/>
    <property type="molecule type" value="Genomic_DNA"/>
</dbReference>
<evidence type="ECO:0000313" key="2">
    <source>
        <dbReference type="EMBL" id="EGX67082.1"/>
    </source>
</evidence>
<keyword evidence="3" id="KW-1185">Reference proteome</keyword>
<reference evidence="2 3" key="1">
    <citation type="submission" date="2011-06" db="EMBL/GenBank/DDBJ databases">
        <title>The Genome Sequence of Collinsella tanakaei YIT 12063.</title>
        <authorList>
            <consortium name="The Broad Institute Genome Sequencing Platform"/>
            <person name="Earl A."/>
            <person name="Ward D."/>
            <person name="Feldgarden M."/>
            <person name="Gevers D."/>
            <person name="Morotomi M."/>
            <person name="Young S.K."/>
            <person name="Zeng Q."/>
            <person name="Gargeya S."/>
            <person name="Fitzgerald M."/>
            <person name="Haas B."/>
            <person name="Abouelleil A."/>
            <person name="Alvarado L."/>
            <person name="Arachchi H.M."/>
            <person name="Berlin A."/>
            <person name="Brown A."/>
            <person name="Chapman S.B."/>
            <person name="Chen Z."/>
            <person name="Dunbar C."/>
            <person name="Freedman E."/>
            <person name="Gearin G."/>
            <person name="Gellesch M."/>
            <person name="Goldberg J."/>
            <person name="Griggs A."/>
            <person name="Gujja S."/>
            <person name="Heiman D."/>
            <person name="Howarth C."/>
            <person name="Larson L."/>
            <person name="Lui A."/>
            <person name="MacDonald P.J.P."/>
            <person name="Mehta T."/>
            <person name="Montmayeur A."/>
            <person name="Murphy C."/>
            <person name="Neiman D."/>
            <person name="Pearson M."/>
            <person name="Priest M."/>
            <person name="Roberts A."/>
            <person name="Saif S."/>
            <person name="Shea T."/>
            <person name="Shenoy N."/>
            <person name="Sisk P."/>
            <person name="Stolte C."/>
            <person name="Sykes S."/>
            <person name="Wortman J."/>
            <person name="Nusbaum C."/>
            <person name="Birren B."/>
        </authorList>
    </citation>
    <scope>NUCLEOTIDE SEQUENCE [LARGE SCALE GENOMIC DNA]</scope>
    <source>
        <strain evidence="2 3">YIT 12063</strain>
    </source>
</reference>
<dbReference type="AlphaFoldDB" id="G1WH63"/>
<organism evidence="2 3">
    <name type="scientific">Collinsella tanakaei YIT 12063</name>
    <dbReference type="NCBI Taxonomy" id="742742"/>
    <lineage>
        <taxon>Bacteria</taxon>
        <taxon>Bacillati</taxon>
        <taxon>Actinomycetota</taxon>
        <taxon>Coriobacteriia</taxon>
        <taxon>Coriobacteriales</taxon>
        <taxon>Coriobacteriaceae</taxon>
        <taxon>Collinsella</taxon>
    </lineage>
</organism>
<accession>G1WH63</accession>
<dbReference type="Proteomes" id="UP000004830">
    <property type="component" value="Unassembled WGS sequence"/>
</dbReference>
<dbReference type="HOGENOM" id="CLU_1248871_0_0_11"/>
<evidence type="ECO:0000313" key="3">
    <source>
        <dbReference type="Proteomes" id="UP000004830"/>
    </source>
</evidence>
<sequence>MTALIVCMRFSACWNTRDRLDSNASSSTIPSSVKPRRSHSERSGVAVPVDRGGRPAGRAPQRCLPADVFPFLFIFNPQDRHFTDFTANLPQTVFRPSKREYLPAIHLSSRHTFRPSAYKGRRVIKTRERAAYLRRRPDFGHTFCPITHHSHKKKMLRLRALLLHLTHKPGDTNQTTSSYSARPSLRPCRQGQHRQSRSVCASRSYRMKPYPMETKRNTKTL</sequence>
<gene>
    <name evidence="2" type="ORF">HMPREF9452_00784</name>
</gene>
<protein>
    <submittedName>
        <fullName evidence="2">Uncharacterized protein</fullName>
    </submittedName>
</protein>
<proteinExistence type="predicted"/>
<comment type="caution">
    <text evidence="2">The sequence shown here is derived from an EMBL/GenBank/DDBJ whole genome shotgun (WGS) entry which is preliminary data.</text>
</comment>
<feature type="compositionally biased region" description="Polar residues" evidence="1">
    <location>
        <begin position="171"/>
        <end position="181"/>
    </location>
</feature>
<feature type="compositionally biased region" description="Polar residues" evidence="1">
    <location>
        <begin position="22"/>
        <end position="31"/>
    </location>
</feature>
<feature type="region of interest" description="Disordered" evidence="1">
    <location>
        <begin position="21"/>
        <end position="58"/>
    </location>
</feature>
<feature type="region of interest" description="Disordered" evidence="1">
    <location>
        <begin position="169"/>
        <end position="201"/>
    </location>
</feature>